<dbReference type="InParanoid" id="F0Z8V9"/>
<sequence length="55" mass="6697">MVFSIEKKYNFYHPLKGWSHSFKVLVTPVFNSKKSQCPPLYINKKNQYIYRKKEI</sequence>
<protein>
    <submittedName>
        <fullName evidence="1">Uncharacterized protein</fullName>
    </submittedName>
</protein>
<dbReference type="KEGG" id="dpp:DICPUDRAFT_147586"/>
<dbReference type="EMBL" id="GL870954">
    <property type="protein sequence ID" value="EGC39645.1"/>
    <property type="molecule type" value="Genomic_DNA"/>
</dbReference>
<keyword evidence="2" id="KW-1185">Reference proteome</keyword>
<evidence type="ECO:0000313" key="2">
    <source>
        <dbReference type="Proteomes" id="UP000001064"/>
    </source>
</evidence>
<gene>
    <name evidence="1" type="ORF">DICPUDRAFT_147586</name>
</gene>
<dbReference type="AlphaFoldDB" id="F0Z8V9"/>
<organism evidence="1 2">
    <name type="scientific">Dictyostelium purpureum</name>
    <name type="common">Slime mold</name>
    <dbReference type="NCBI Taxonomy" id="5786"/>
    <lineage>
        <taxon>Eukaryota</taxon>
        <taxon>Amoebozoa</taxon>
        <taxon>Evosea</taxon>
        <taxon>Eumycetozoa</taxon>
        <taxon>Dictyostelia</taxon>
        <taxon>Dictyosteliales</taxon>
        <taxon>Dictyosteliaceae</taxon>
        <taxon>Dictyostelium</taxon>
    </lineage>
</organism>
<reference evidence="2" key="1">
    <citation type="journal article" date="2011" name="Genome Biol.">
        <title>Comparative genomics of the social amoebae Dictyostelium discoideum and Dictyostelium purpureum.</title>
        <authorList>
            <consortium name="US DOE Joint Genome Institute (JGI-PGF)"/>
            <person name="Sucgang R."/>
            <person name="Kuo A."/>
            <person name="Tian X."/>
            <person name="Salerno W."/>
            <person name="Parikh A."/>
            <person name="Feasley C.L."/>
            <person name="Dalin E."/>
            <person name="Tu H."/>
            <person name="Huang E."/>
            <person name="Barry K."/>
            <person name="Lindquist E."/>
            <person name="Shapiro H."/>
            <person name="Bruce D."/>
            <person name="Schmutz J."/>
            <person name="Salamov A."/>
            <person name="Fey P."/>
            <person name="Gaudet P."/>
            <person name="Anjard C."/>
            <person name="Babu M.M."/>
            <person name="Basu S."/>
            <person name="Bushmanova Y."/>
            <person name="van der Wel H."/>
            <person name="Katoh-Kurasawa M."/>
            <person name="Dinh C."/>
            <person name="Coutinho P.M."/>
            <person name="Saito T."/>
            <person name="Elias M."/>
            <person name="Schaap P."/>
            <person name="Kay R.R."/>
            <person name="Henrissat B."/>
            <person name="Eichinger L."/>
            <person name="Rivero F."/>
            <person name="Putnam N.H."/>
            <person name="West C.M."/>
            <person name="Loomis W.F."/>
            <person name="Chisholm R.L."/>
            <person name="Shaulsky G."/>
            <person name="Strassmann J.E."/>
            <person name="Queller D.C."/>
            <person name="Kuspa A."/>
            <person name="Grigoriev I.V."/>
        </authorList>
    </citation>
    <scope>NUCLEOTIDE SEQUENCE [LARGE SCALE GENOMIC DNA]</scope>
    <source>
        <strain evidence="2">QSDP1</strain>
    </source>
</reference>
<proteinExistence type="predicted"/>
<dbReference type="VEuPathDB" id="AmoebaDB:DICPUDRAFT_147586"/>
<accession>F0Z8V9</accession>
<evidence type="ECO:0000313" key="1">
    <source>
        <dbReference type="EMBL" id="EGC39645.1"/>
    </source>
</evidence>
<name>F0Z8V9_DICPU</name>
<dbReference type="Proteomes" id="UP000001064">
    <property type="component" value="Unassembled WGS sequence"/>
</dbReference>
<dbReference type="RefSeq" id="XP_003283866.1">
    <property type="nucleotide sequence ID" value="XM_003283818.1"/>
</dbReference>
<dbReference type="GeneID" id="10509770"/>